<dbReference type="RefSeq" id="WP_013459451.1">
    <property type="nucleotide sequence ID" value="NC_014762.1"/>
</dbReference>
<organism evidence="1 2">
    <name type="scientific">Sulfuricurvum kujiense (strain ATCC BAA-921 / DSM 16994 / JCM 11577 / YK-1)</name>
    <dbReference type="NCBI Taxonomy" id="709032"/>
    <lineage>
        <taxon>Bacteria</taxon>
        <taxon>Pseudomonadati</taxon>
        <taxon>Campylobacterota</taxon>
        <taxon>Epsilonproteobacteria</taxon>
        <taxon>Campylobacterales</taxon>
        <taxon>Sulfurimonadaceae</taxon>
        <taxon>Sulfuricurvum</taxon>
    </lineage>
</organism>
<dbReference type="InterPro" id="IPR015942">
    <property type="entry name" value="Asp/Glu/hydantoin_racemase"/>
</dbReference>
<protein>
    <submittedName>
        <fullName evidence="1">Asp/Glu/hydantoin racemase</fullName>
    </submittedName>
</protein>
<accession>E4U0F7</accession>
<dbReference type="OrthoDB" id="9803739at2"/>
<dbReference type="eggNOG" id="COG1794">
    <property type="taxonomic scope" value="Bacteria"/>
</dbReference>
<dbReference type="AlphaFoldDB" id="E4U0F7"/>
<dbReference type="KEGG" id="sku:Sulku_0588"/>
<dbReference type="Proteomes" id="UP000008721">
    <property type="component" value="Chromosome"/>
</dbReference>
<keyword evidence="2" id="KW-1185">Reference proteome</keyword>
<evidence type="ECO:0000313" key="2">
    <source>
        <dbReference type="Proteomes" id="UP000008721"/>
    </source>
</evidence>
<dbReference type="GO" id="GO:0047661">
    <property type="term" value="F:amino-acid racemase activity"/>
    <property type="evidence" value="ECO:0007669"/>
    <property type="project" value="InterPro"/>
</dbReference>
<evidence type="ECO:0000313" key="1">
    <source>
        <dbReference type="EMBL" id="ADR33254.1"/>
    </source>
</evidence>
<dbReference type="InterPro" id="IPR001920">
    <property type="entry name" value="Asp/Glu_race"/>
</dbReference>
<reference evidence="1 2" key="1">
    <citation type="journal article" date="2012" name="Stand. Genomic Sci.">
        <title>Complete genome sequence of the sulfur compounds oxidizing chemolithoautotroph Sulfuricurvum kujiense type strain (YK-1(T)).</title>
        <authorList>
            <person name="Han C."/>
            <person name="Kotsyurbenko O."/>
            <person name="Chertkov O."/>
            <person name="Held B."/>
            <person name="Lapidus A."/>
            <person name="Nolan M."/>
            <person name="Lucas S."/>
            <person name="Hammon N."/>
            <person name="Deshpande S."/>
            <person name="Cheng J.F."/>
            <person name="Tapia R."/>
            <person name="Goodwin L.A."/>
            <person name="Pitluck S."/>
            <person name="Liolios K."/>
            <person name="Pagani I."/>
            <person name="Ivanova N."/>
            <person name="Mavromatis K."/>
            <person name="Mikhailova N."/>
            <person name="Pati A."/>
            <person name="Chen A."/>
            <person name="Palaniappan K."/>
            <person name="Land M."/>
            <person name="Hauser L."/>
            <person name="Chang Y.J."/>
            <person name="Jeffries C.D."/>
            <person name="Brambilla E.M."/>
            <person name="Rohde M."/>
            <person name="Spring S."/>
            <person name="Sikorski J."/>
            <person name="Goker M."/>
            <person name="Woyke T."/>
            <person name="Bristow J."/>
            <person name="Eisen J.A."/>
            <person name="Markowitz V."/>
            <person name="Hugenholtz P."/>
            <person name="Kyrpides N.C."/>
            <person name="Klenk H.P."/>
            <person name="Detter J.C."/>
        </authorList>
    </citation>
    <scope>NUCLEOTIDE SEQUENCE [LARGE SCALE GENOMIC DNA]</scope>
    <source>
        <strain evidence="2">ATCC BAA-921 / DSM 16994 / JCM 11577 / YK-1</strain>
    </source>
</reference>
<dbReference type="EMBL" id="CP002355">
    <property type="protein sequence ID" value="ADR33254.1"/>
    <property type="molecule type" value="Genomic_DNA"/>
</dbReference>
<dbReference type="HOGENOM" id="CLU_927262_0_0_7"/>
<name>E4U0F7_SULKY</name>
<dbReference type="Pfam" id="PF01177">
    <property type="entry name" value="Asp_Glu_race"/>
    <property type="match status" value="1"/>
</dbReference>
<dbReference type="STRING" id="709032.Sulku_0588"/>
<dbReference type="SUPFAM" id="SSF53681">
    <property type="entry name" value="Aspartate/glutamate racemase"/>
    <property type="match status" value="1"/>
</dbReference>
<proteinExistence type="predicted"/>
<dbReference type="Gene3D" id="3.40.50.1860">
    <property type="match status" value="2"/>
</dbReference>
<gene>
    <name evidence="1" type="ordered locus">Sulku_0588</name>
</gene>
<dbReference type="InterPro" id="IPR033134">
    <property type="entry name" value="Asp/Glu_racemase_AS_2"/>
</dbReference>
<sequence>MERFSPLFVRTADCPIQMREHLNAYEKQLQKEAQTLQGLGHKVKDQSFACSSFSFRAPSHTNDTHMLLLGGMGPLAGVYGMRETLEKTNIPVTLFQACAVPQRSSHTDITPTLSDALINAFSCCPTAKEIELVVLCNSAHPFMDEAINRASEHSPNLSEKLRFNSLKTSVEKNSHLFDNKKSIVLQTAFSSKRGVYGKSSSLRSLEDVPALMACQNDLNNAIEGVKSFDKERILNSATKVFMKLKEWEAEIILLGCTEMPIIVEYLKKYACKEIQEYLSHIELIDPLHITFAEIAKKKLR</sequence>
<dbReference type="PROSITE" id="PS00924">
    <property type="entry name" value="ASP_GLU_RACEMASE_2"/>
    <property type="match status" value="1"/>
</dbReference>